<keyword evidence="9 11" id="KW-0406">Ion transport</keyword>
<comment type="caution">
    <text evidence="13">The sequence shown here is derived from an EMBL/GenBank/DDBJ whole genome shotgun (WGS) entry which is preliminary data.</text>
</comment>
<dbReference type="InterPro" id="IPR003820">
    <property type="entry name" value="KdpC"/>
</dbReference>
<dbReference type="EMBL" id="JAGZMZ010000004">
    <property type="protein sequence ID" value="MBS4883633.1"/>
    <property type="molecule type" value="Genomic_DNA"/>
</dbReference>
<dbReference type="GO" id="GO:0005524">
    <property type="term" value="F:ATP binding"/>
    <property type="evidence" value="ECO:0007669"/>
    <property type="project" value="UniProtKB-UniRule"/>
</dbReference>
<evidence type="ECO:0000256" key="5">
    <source>
        <dbReference type="ARBA" id="ARBA00022741"/>
    </source>
</evidence>
<keyword evidence="2 11" id="KW-1003">Cell membrane</keyword>
<comment type="subcellular location">
    <subcellularLocation>
        <location evidence="11">Cell membrane</location>
        <topology evidence="11">Single-pass membrane protein</topology>
    </subcellularLocation>
</comment>
<evidence type="ECO:0000256" key="9">
    <source>
        <dbReference type="ARBA" id="ARBA00023065"/>
    </source>
</evidence>
<reference evidence="12" key="2">
    <citation type="submission" date="2021-02" db="EMBL/GenBank/DDBJ databases">
        <title>Infant gut strain persistence is associated with maternal origin, phylogeny, and functional potential including surface adhesion and iron acquisition.</title>
        <authorList>
            <person name="Lou Y.C."/>
        </authorList>
    </citation>
    <scope>NUCLEOTIDE SEQUENCE</scope>
    <source>
        <strain evidence="12">L3_108_103G1_dasL3_108_103G1_concoct_2</strain>
    </source>
</reference>
<gene>
    <name evidence="11 12" type="primary">kdpC</name>
    <name evidence="13" type="ORF">DWZ83_06495</name>
    <name evidence="12" type="ORF">KHZ85_02585</name>
</gene>
<dbReference type="Pfam" id="PF02669">
    <property type="entry name" value="KdpC"/>
    <property type="match status" value="1"/>
</dbReference>
<evidence type="ECO:0000313" key="12">
    <source>
        <dbReference type="EMBL" id="MBS4883633.1"/>
    </source>
</evidence>
<dbReference type="NCBIfam" id="NF001454">
    <property type="entry name" value="PRK00315.1"/>
    <property type="match status" value="1"/>
</dbReference>
<keyword evidence="1 11" id="KW-0813">Transport</keyword>
<name>A0A415PBZ2_9FIRM</name>
<comment type="function">
    <text evidence="11">Part of the high-affinity ATP-driven potassium transport (or Kdp) system, which catalyzes the hydrolysis of ATP coupled with the electrogenic transport of potassium into the cytoplasm. This subunit acts as a catalytic chaperone that increases the ATP-binding affinity of the ATP-hydrolyzing subunit KdpB by the formation of a transient KdpB/KdpC/ATP ternary complex.</text>
</comment>
<protein>
    <recommendedName>
        <fullName evidence="11">Potassium-transporting ATPase KdpC subunit</fullName>
    </recommendedName>
    <alternativeName>
        <fullName evidence="11">ATP phosphohydrolase [potassium-transporting] C chain</fullName>
    </alternativeName>
    <alternativeName>
        <fullName evidence="11">Potassium-binding and translocating subunit C</fullName>
    </alternativeName>
    <alternativeName>
        <fullName evidence="11">Potassium-translocating ATPase C chain</fullName>
    </alternativeName>
</protein>
<dbReference type="AlphaFoldDB" id="A0A415PBZ2"/>
<evidence type="ECO:0000256" key="11">
    <source>
        <dbReference type="HAMAP-Rule" id="MF_00276"/>
    </source>
</evidence>
<keyword evidence="5 11" id="KW-0547">Nucleotide-binding</keyword>
<dbReference type="PANTHER" id="PTHR30042">
    <property type="entry name" value="POTASSIUM-TRANSPORTING ATPASE C CHAIN"/>
    <property type="match status" value="1"/>
</dbReference>
<keyword evidence="6 11" id="KW-0067">ATP-binding</keyword>
<keyword evidence="7 11" id="KW-0630">Potassium</keyword>
<evidence type="ECO:0000256" key="10">
    <source>
        <dbReference type="ARBA" id="ARBA00023136"/>
    </source>
</evidence>
<dbReference type="GeneID" id="92793128"/>
<comment type="similarity">
    <text evidence="11">Belongs to the KdpC family.</text>
</comment>
<evidence type="ECO:0000256" key="6">
    <source>
        <dbReference type="ARBA" id="ARBA00022840"/>
    </source>
</evidence>
<dbReference type="Proteomes" id="UP000284868">
    <property type="component" value="Unassembled WGS sequence"/>
</dbReference>
<accession>A0A415PBZ2</accession>
<evidence type="ECO:0000256" key="3">
    <source>
        <dbReference type="ARBA" id="ARBA00022538"/>
    </source>
</evidence>
<proteinExistence type="inferred from homology"/>
<keyword evidence="10 11" id="KW-0472">Membrane</keyword>
<dbReference type="GO" id="GO:0005886">
    <property type="term" value="C:plasma membrane"/>
    <property type="evidence" value="ECO:0007669"/>
    <property type="project" value="UniProtKB-SubCell"/>
</dbReference>
<dbReference type="EMBL" id="QRPK01000030">
    <property type="protein sequence ID" value="RHM10126.1"/>
    <property type="molecule type" value="Genomic_DNA"/>
</dbReference>
<keyword evidence="14" id="KW-1185">Reference proteome</keyword>
<dbReference type="PIRSF" id="PIRSF001296">
    <property type="entry name" value="K_ATPase_KdpC"/>
    <property type="match status" value="1"/>
</dbReference>
<evidence type="ECO:0000256" key="2">
    <source>
        <dbReference type="ARBA" id="ARBA00022475"/>
    </source>
</evidence>
<dbReference type="HAMAP" id="MF_00276">
    <property type="entry name" value="KdpC"/>
    <property type="match status" value="1"/>
</dbReference>
<sequence>MKKIWKNIRTALVVSCAMFLLCGFAYPMALTAVSQLVFPKQANGSVVEYDGKAVGSALVGQDFSDERLFHCRPSAYKYNTYTQEDLEKQTYSGPASGSNNYAPSNPQLQKRIEKDVKQLLKDNPTMKKEDIPDDMITASGSGLDPHISVEAAKFQIDRIAKHTGLSKQELEKLIDKHTEQPLLSVFGEQYVNVLELNVSLIEQLPSFS</sequence>
<reference evidence="13 14" key="1">
    <citation type="submission" date="2018-08" db="EMBL/GenBank/DDBJ databases">
        <title>A genome reference for cultivated species of the human gut microbiota.</title>
        <authorList>
            <person name="Zou Y."/>
            <person name="Xue W."/>
            <person name="Luo G."/>
        </authorList>
    </citation>
    <scope>NUCLEOTIDE SEQUENCE [LARGE SCALE GENOMIC DNA]</scope>
    <source>
        <strain evidence="13 14">AF35-6BH</strain>
    </source>
</reference>
<keyword evidence="4 11" id="KW-0812">Transmembrane</keyword>
<evidence type="ECO:0000256" key="7">
    <source>
        <dbReference type="ARBA" id="ARBA00022958"/>
    </source>
</evidence>
<dbReference type="NCBIfam" id="TIGR00681">
    <property type="entry name" value="kdpC"/>
    <property type="match status" value="1"/>
</dbReference>
<dbReference type="GO" id="GO:0008556">
    <property type="term" value="F:P-type potassium transmembrane transporter activity"/>
    <property type="evidence" value="ECO:0007669"/>
    <property type="project" value="InterPro"/>
</dbReference>
<dbReference type="RefSeq" id="WP_004798817.1">
    <property type="nucleotide sequence ID" value="NZ_CABKNA010000005.1"/>
</dbReference>
<organism evidence="13 14">
    <name type="scientific">Amedibacillus dolichus</name>
    <dbReference type="NCBI Taxonomy" id="31971"/>
    <lineage>
        <taxon>Bacteria</taxon>
        <taxon>Bacillati</taxon>
        <taxon>Bacillota</taxon>
        <taxon>Erysipelotrichia</taxon>
        <taxon>Erysipelotrichales</taxon>
        <taxon>Erysipelotrichaceae</taxon>
        <taxon>Amedibacillus</taxon>
    </lineage>
</organism>
<dbReference type="Proteomes" id="UP000753219">
    <property type="component" value="Unassembled WGS sequence"/>
</dbReference>
<dbReference type="OrthoDB" id="9809491at2"/>
<evidence type="ECO:0000313" key="14">
    <source>
        <dbReference type="Proteomes" id="UP000284868"/>
    </source>
</evidence>
<evidence type="ECO:0000256" key="8">
    <source>
        <dbReference type="ARBA" id="ARBA00022989"/>
    </source>
</evidence>
<keyword evidence="8 11" id="KW-1133">Transmembrane helix</keyword>
<comment type="subunit">
    <text evidence="11">The system is composed of three essential subunits: KdpA, KdpB and KdpC.</text>
</comment>
<keyword evidence="3 11" id="KW-0633">Potassium transport</keyword>
<evidence type="ECO:0000256" key="1">
    <source>
        <dbReference type="ARBA" id="ARBA00022448"/>
    </source>
</evidence>
<evidence type="ECO:0000313" key="13">
    <source>
        <dbReference type="EMBL" id="RHM10126.1"/>
    </source>
</evidence>
<dbReference type="PANTHER" id="PTHR30042:SF2">
    <property type="entry name" value="POTASSIUM-TRANSPORTING ATPASE KDPC SUBUNIT"/>
    <property type="match status" value="1"/>
</dbReference>
<evidence type="ECO:0000256" key="4">
    <source>
        <dbReference type="ARBA" id="ARBA00022692"/>
    </source>
</evidence>